<sequence>MNFFKYFAYKFQKYPLYRTLSIIVSAAFVVLLFFFFSTQKSYAPVLTDINPAVGEPGEIITLTGKHFGTKQTNCFVEIGGERLTASSYISWTDTAIRAVLPYNVADGMVYVITESGRSEALIFANRQTTPVPVKHNSQTTIPVIEAVQKNGAAVGTLITVTGTNFGTLRGVSQVLFTAAESDKNQERRLIRCSEFDADYQFWSDNEVQVRIPDGAVSGNMYVQTPRGKSEGYAYTVANGPGSKTYTDMRTYSVNVSANVAEAEAEANATLTLFIPLPPSTASQHSVQILSSKPEPSLCGYMNTLVHQVTLNEASGKKLTFSHDFVISVYGIQSRIQSAQVKPYSAAVQKLYTNYLKANALIPADDERITELAASIVKKEKNPWLQASSLYEWLIENLRIKSELNKTDTPALNALKTKKADAYDYAVLYTALLRAVGIPAVINGGILVDSDMKSRNHWWCDFYIEGIGWIPADPALGAGLSYKAFQKQENPAQFYFGNLDAQHITFSRGWNNIKPAHINGKKVYRPKSYALQSIWEEATAGTVKYSSYWQDAVVAGIY</sequence>
<comment type="caution">
    <text evidence="3">The sequence shown here is derived from an EMBL/GenBank/DDBJ whole genome shotgun (WGS) entry which is preliminary data.</text>
</comment>
<dbReference type="PANTHER" id="PTHR38339">
    <property type="entry name" value="TRANSGLUTAMINASE DOMAIN PROTEIN"/>
    <property type="match status" value="1"/>
</dbReference>
<dbReference type="Gene3D" id="3.10.620.30">
    <property type="match status" value="1"/>
</dbReference>
<keyword evidence="1" id="KW-0812">Transmembrane</keyword>
<dbReference type="InterPro" id="IPR013783">
    <property type="entry name" value="Ig-like_fold"/>
</dbReference>
<dbReference type="InterPro" id="IPR002909">
    <property type="entry name" value="IPT_dom"/>
</dbReference>
<gene>
    <name evidence="3" type="ORF">HMPREF9193_00998</name>
</gene>
<dbReference type="InterPro" id="IPR002931">
    <property type="entry name" value="Transglutaminase-like"/>
</dbReference>
<feature type="transmembrane region" description="Helical" evidence="1">
    <location>
        <begin position="16"/>
        <end position="36"/>
    </location>
</feature>
<protein>
    <submittedName>
        <fullName evidence="3">IPT/TIG domain protein</fullName>
    </submittedName>
</protein>
<accession>A0ABN0NZA2</accession>
<dbReference type="InterPro" id="IPR014756">
    <property type="entry name" value="Ig_E-set"/>
</dbReference>
<proteinExistence type="predicted"/>
<evidence type="ECO:0000313" key="4">
    <source>
        <dbReference type="Proteomes" id="UP000016649"/>
    </source>
</evidence>
<dbReference type="EMBL" id="AWVH01000026">
    <property type="protein sequence ID" value="ERJ93325.1"/>
    <property type="molecule type" value="Genomic_DNA"/>
</dbReference>
<dbReference type="SMART" id="SM00460">
    <property type="entry name" value="TGc"/>
    <property type="match status" value="1"/>
</dbReference>
<evidence type="ECO:0000259" key="2">
    <source>
        <dbReference type="SMART" id="SM00460"/>
    </source>
</evidence>
<reference evidence="3 4" key="1">
    <citation type="submission" date="2013-08" db="EMBL/GenBank/DDBJ databases">
        <authorList>
            <person name="Weinstock G."/>
            <person name="Sodergren E."/>
            <person name="Wylie T."/>
            <person name="Fulton L."/>
            <person name="Fulton R."/>
            <person name="Fronick C."/>
            <person name="O'Laughlin M."/>
            <person name="Godfrey J."/>
            <person name="Miner T."/>
            <person name="Herter B."/>
            <person name="Appelbaum E."/>
            <person name="Cordes M."/>
            <person name="Lek S."/>
            <person name="Wollam A."/>
            <person name="Pepin K.H."/>
            <person name="Palsikar V.B."/>
            <person name="Mitreva M."/>
            <person name="Wilson R.K."/>
        </authorList>
    </citation>
    <scope>NUCLEOTIDE SEQUENCE [LARGE SCALE GENOMIC DNA]</scope>
    <source>
        <strain evidence="3 4">ATCC 700332</strain>
    </source>
</reference>
<keyword evidence="1" id="KW-0472">Membrane</keyword>
<dbReference type="InterPro" id="IPR038765">
    <property type="entry name" value="Papain-like_cys_pep_sf"/>
</dbReference>
<evidence type="ECO:0000313" key="3">
    <source>
        <dbReference type="EMBL" id="ERJ93325.1"/>
    </source>
</evidence>
<dbReference type="Proteomes" id="UP000016649">
    <property type="component" value="Unassembled WGS sequence"/>
</dbReference>
<keyword evidence="1" id="KW-1133">Transmembrane helix</keyword>
<evidence type="ECO:0000256" key="1">
    <source>
        <dbReference type="SAM" id="Phobius"/>
    </source>
</evidence>
<dbReference type="PANTHER" id="PTHR38339:SF1">
    <property type="entry name" value="TRANSGLUTAMINASE-LIKE DOMAIN-CONTAINING PROTEIN"/>
    <property type="match status" value="1"/>
</dbReference>
<organism evidence="3 4">
    <name type="scientific">Treponema lecithinolyticum ATCC 700332</name>
    <dbReference type="NCBI Taxonomy" id="1321815"/>
    <lineage>
        <taxon>Bacteria</taxon>
        <taxon>Pseudomonadati</taxon>
        <taxon>Spirochaetota</taxon>
        <taxon>Spirochaetia</taxon>
        <taxon>Spirochaetales</taxon>
        <taxon>Treponemataceae</taxon>
        <taxon>Treponema</taxon>
    </lineage>
</organism>
<dbReference type="Pfam" id="PF01833">
    <property type="entry name" value="TIG"/>
    <property type="match status" value="2"/>
</dbReference>
<keyword evidence="4" id="KW-1185">Reference proteome</keyword>
<dbReference type="Gene3D" id="2.60.40.10">
    <property type="entry name" value="Immunoglobulins"/>
    <property type="match status" value="2"/>
</dbReference>
<dbReference type="SUPFAM" id="SSF81296">
    <property type="entry name" value="E set domains"/>
    <property type="match status" value="2"/>
</dbReference>
<feature type="domain" description="Transglutaminase-like" evidence="2">
    <location>
        <begin position="413"/>
        <end position="475"/>
    </location>
</feature>
<dbReference type="Pfam" id="PF01841">
    <property type="entry name" value="Transglut_core"/>
    <property type="match status" value="1"/>
</dbReference>
<dbReference type="SUPFAM" id="SSF54001">
    <property type="entry name" value="Cysteine proteinases"/>
    <property type="match status" value="1"/>
</dbReference>
<name>A0ABN0NZA2_TRELE</name>